<dbReference type="InterPro" id="IPR053364">
    <property type="entry name" value="Fork-head_TF_regulator"/>
</dbReference>
<organism evidence="5 6">
    <name type="scientific">Edaphochlamys debaryana</name>
    <dbReference type="NCBI Taxonomy" id="47281"/>
    <lineage>
        <taxon>Eukaryota</taxon>
        <taxon>Viridiplantae</taxon>
        <taxon>Chlorophyta</taxon>
        <taxon>core chlorophytes</taxon>
        <taxon>Chlorophyceae</taxon>
        <taxon>CS clade</taxon>
        <taxon>Chlamydomonadales</taxon>
        <taxon>Chlamydomonadales incertae sedis</taxon>
        <taxon>Edaphochlamys</taxon>
    </lineage>
</organism>
<dbReference type="GO" id="GO:0005524">
    <property type="term" value="F:ATP binding"/>
    <property type="evidence" value="ECO:0007669"/>
    <property type="project" value="InterPro"/>
</dbReference>
<dbReference type="InterPro" id="IPR036265">
    <property type="entry name" value="HIT-like_sf"/>
</dbReference>
<dbReference type="GO" id="GO:0009164">
    <property type="term" value="P:nucleoside catabolic process"/>
    <property type="evidence" value="ECO:0007669"/>
    <property type="project" value="TreeGrafter"/>
</dbReference>
<dbReference type="Proteomes" id="UP000612055">
    <property type="component" value="Unassembled WGS sequence"/>
</dbReference>
<dbReference type="GO" id="GO:0008796">
    <property type="term" value="F:bis(5'-nucleosyl)-tetraphosphatase activity"/>
    <property type="evidence" value="ECO:0007669"/>
    <property type="project" value="TreeGrafter"/>
</dbReference>
<dbReference type="Pfam" id="PF19327">
    <property type="entry name" value="Ap4A_phos_N"/>
    <property type="match status" value="1"/>
</dbReference>
<dbReference type="GO" id="GO:0009165">
    <property type="term" value="P:nucleotide biosynthetic process"/>
    <property type="evidence" value="ECO:0007669"/>
    <property type="project" value="TreeGrafter"/>
</dbReference>
<feature type="compositionally biased region" description="Pro residues" evidence="2">
    <location>
        <begin position="85"/>
        <end position="100"/>
    </location>
</feature>
<evidence type="ECO:0000259" key="3">
    <source>
        <dbReference type="Pfam" id="PF09830"/>
    </source>
</evidence>
<dbReference type="GO" id="GO:0004780">
    <property type="term" value="F:sulfate adenylyltransferase (ADP) activity"/>
    <property type="evidence" value="ECO:0007669"/>
    <property type="project" value="TreeGrafter"/>
</dbReference>
<gene>
    <name evidence="5" type="ORF">HYH03_002538</name>
</gene>
<dbReference type="InterPro" id="IPR043171">
    <property type="entry name" value="Ap4A_phos1/2-like"/>
</dbReference>
<name>A0A835YDH0_9CHLO</name>
<dbReference type="SUPFAM" id="SSF54197">
    <property type="entry name" value="HIT-like"/>
    <property type="match status" value="1"/>
</dbReference>
<dbReference type="Gene3D" id="3.30.428.70">
    <property type="match status" value="1"/>
</dbReference>
<dbReference type="PIRSF" id="PIRSF000846">
    <property type="entry name" value="ATP_adenylyltr"/>
    <property type="match status" value="1"/>
</dbReference>
<dbReference type="InterPro" id="IPR009163">
    <property type="entry name" value="Ap4A_phos1/2"/>
</dbReference>
<evidence type="ECO:0008006" key="7">
    <source>
        <dbReference type="Google" id="ProtNLM"/>
    </source>
</evidence>
<feature type="domain" description="ATP adenylyltransferase C-terminal" evidence="3">
    <location>
        <begin position="215"/>
        <end position="337"/>
    </location>
</feature>
<evidence type="ECO:0000259" key="4">
    <source>
        <dbReference type="Pfam" id="PF19327"/>
    </source>
</evidence>
<dbReference type="GO" id="GO:0003877">
    <property type="term" value="F:ATP:ADP adenylyltransferase activity"/>
    <property type="evidence" value="ECO:0007669"/>
    <property type="project" value="InterPro"/>
</dbReference>
<feature type="active site" description="Nucleophile" evidence="1">
    <location>
        <position position="176"/>
    </location>
</feature>
<evidence type="ECO:0000313" key="6">
    <source>
        <dbReference type="Proteomes" id="UP000612055"/>
    </source>
</evidence>
<sequence length="338" mass="35125">MAAQASAATAASASTVSPAELWRDITQVYDRAMASGACSKTDTQVEVLHDPSLAVDFVLRVAAALKAKPTGLPAGGDRGSAPSASAPPPPWRNPFSPPEPALTVRPLGPGHVAVLNKFNVVPHHVLVLTNAFRSQAEPLDGGDLAAALEVVKSMPEGGVAFYNCGPESGRSQPHKHLQVVPLPFAEGQPPAAPLEPLVAVAAAGAAPLQPLELRALPYRCYVAMLPDSPSPDQLQAACSALLQRAFPGYTYTPHPALAAGPPTDAATAAAVAAGPVSYNVLMTRRWLLLAPRRQERCGPLALNSLAFAGTVLVRSEEELGFVRETGPANILAQIGVPW</sequence>
<reference evidence="5" key="1">
    <citation type="journal article" date="2020" name="bioRxiv">
        <title>Comparative genomics of Chlamydomonas.</title>
        <authorList>
            <person name="Craig R.J."/>
            <person name="Hasan A.R."/>
            <person name="Ness R.W."/>
            <person name="Keightley P.D."/>
        </authorList>
    </citation>
    <scope>NUCLEOTIDE SEQUENCE</scope>
    <source>
        <strain evidence="5">CCAP 11/70</strain>
    </source>
</reference>
<dbReference type="InterPro" id="IPR045759">
    <property type="entry name" value="Ap4A_phos1/2_N"/>
</dbReference>
<comment type="caution">
    <text evidence="5">The sequence shown here is derived from an EMBL/GenBank/DDBJ whole genome shotgun (WGS) entry which is preliminary data.</text>
</comment>
<feature type="domain" description="Ap4A phosphorylase 1/2 N-terminal" evidence="4">
    <location>
        <begin position="14"/>
        <end position="199"/>
    </location>
</feature>
<dbReference type="PANTHER" id="PTHR42746:SF2">
    <property type="entry name" value="DIADENOSINE 5',5'''-P1,P4-TETRAPHOSPHATE PHOSPHORYLASE 2-RELATED"/>
    <property type="match status" value="1"/>
</dbReference>
<evidence type="ECO:0000313" key="5">
    <source>
        <dbReference type="EMBL" id="KAG2499597.1"/>
    </source>
</evidence>
<feature type="region of interest" description="Disordered" evidence="2">
    <location>
        <begin position="70"/>
        <end position="100"/>
    </location>
</feature>
<evidence type="ECO:0000256" key="1">
    <source>
        <dbReference type="PIRSR" id="PIRSR000846-1"/>
    </source>
</evidence>
<dbReference type="InterPro" id="IPR019200">
    <property type="entry name" value="ATP_adenylylTrfase_C"/>
</dbReference>
<accession>A0A835YDH0</accession>
<dbReference type="AlphaFoldDB" id="A0A835YDH0"/>
<dbReference type="EMBL" id="JAEHOE010000006">
    <property type="protein sequence ID" value="KAG2499597.1"/>
    <property type="molecule type" value="Genomic_DNA"/>
</dbReference>
<evidence type="ECO:0000256" key="2">
    <source>
        <dbReference type="SAM" id="MobiDB-lite"/>
    </source>
</evidence>
<dbReference type="PANTHER" id="PTHR42746">
    <property type="entry name" value="DIADENOSINE 5',5'''-P1,P4-TETRAPHOSPHATE PHOSPHORYLASE"/>
    <property type="match status" value="1"/>
</dbReference>
<keyword evidence="6" id="KW-1185">Reference proteome</keyword>
<protein>
    <recommendedName>
        <fullName evidence="7">ATP adenylyltransferase</fullName>
    </recommendedName>
</protein>
<dbReference type="Pfam" id="PF09830">
    <property type="entry name" value="ATP_transf"/>
    <property type="match status" value="1"/>
</dbReference>
<dbReference type="OrthoDB" id="10267950at2759"/>
<proteinExistence type="predicted"/>